<dbReference type="Proteomes" id="UP000737018">
    <property type="component" value="Unassembled WGS sequence"/>
</dbReference>
<proteinExistence type="predicted"/>
<evidence type="ECO:0000313" key="2">
    <source>
        <dbReference type="Proteomes" id="UP000737018"/>
    </source>
</evidence>
<reference evidence="1" key="1">
    <citation type="submission" date="2020-03" db="EMBL/GenBank/DDBJ databases">
        <title>Castanea mollissima Vanexum genome sequencing.</title>
        <authorList>
            <person name="Staton M."/>
        </authorList>
    </citation>
    <scope>NUCLEOTIDE SEQUENCE</scope>
    <source>
        <tissue evidence="1">Leaf</tissue>
    </source>
</reference>
<keyword evidence="2" id="KW-1185">Reference proteome</keyword>
<evidence type="ECO:0000313" key="1">
    <source>
        <dbReference type="EMBL" id="KAF3945784.1"/>
    </source>
</evidence>
<gene>
    <name evidence="1" type="ORF">CMV_027875</name>
</gene>
<organism evidence="1 2">
    <name type="scientific">Castanea mollissima</name>
    <name type="common">Chinese chestnut</name>
    <dbReference type="NCBI Taxonomy" id="60419"/>
    <lineage>
        <taxon>Eukaryota</taxon>
        <taxon>Viridiplantae</taxon>
        <taxon>Streptophyta</taxon>
        <taxon>Embryophyta</taxon>
        <taxon>Tracheophyta</taxon>
        <taxon>Spermatophyta</taxon>
        <taxon>Magnoliopsida</taxon>
        <taxon>eudicotyledons</taxon>
        <taxon>Gunneridae</taxon>
        <taxon>Pentapetalae</taxon>
        <taxon>rosids</taxon>
        <taxon>fabids</taxon>
        <taxon>Fagales</taxon>
        <taxon>Fagaceae</taxon>
        <taxon>Castanea</taxon>
    </lineage>
</organism>
<protein>
    <submittedName>
        <fullName evidence="1">Uncharacterized protein</fullName>
    </submittedName>
</protein>
<dbReference type="AlphaFoldDB" id="A0A8J4QHD4"/>
<dbReference type="OrthoDB" id="737041at2759"/>
<name>A0A8J4QHD4_9ROSI</name>
<accession>A0A8J4QHD4</accession>
<sequence length="77" mass="8880">MQRLVVPLASCKAVWDAILRKVSVREFQWTPYAEPNLKTRILQLILDTAKAKVRKLIEEFLSLGNELFQPSKLLESP</sequence>
<comment type="caution">
    <text evidence="1">The sequence shown here is derived from an EMBL/GenBank/DDBJ whole genome shotgun (WGS) entry which is preliminary data.</text>
</comment>
<dbReference type="EMBL" id="JRKL02011090">
    <property type="protein sequence ID" value="KAF3945784.1"/>
    <property type="molecule type" value="Genomic_DNA"/>
</dbReference>